<dbReference type="GO" id="GO:0003677">
    <property type="term" value="F:DNA binding"/>
    <property type="evidence" value="ECO:0007669"/>
    <property type="project" value="UniProtKB-KW"/>
</dbReference>
<dbReference type="CDD" id="cd17267">
    <property type="entry name" value="RMtype1_S_EcoAO83I-TRD1-CR1_like"/>
    <property type="match status" value="1"/>
</dbReference>
<keyword evidence="5" id="KW-0378">Hydrolase</keyword>
<feature type="domain" description="Type I restriction modification DNA specificity" evidence="4">
    <location>
        <begin position="175"/>
        <end position="349"/>
    </location>
</feature>
<proteinExistence type="inferred from homology"/>
<keyword evidence="5" id="KW-0255">Endonuclease</keyword>
<keyword evidence="3" id="KW-0238">DNA-binding</keyword>
<dbReference type="PANTHER" id="PTHR30408:SF12">
    <property type="entry name" value="TYPE I RESTRICTION ENZYME MJAVIII SPECIFICITY SUBUNIT"/>
    <property type="match status" value="1"/>
</dbReference>
<dbReference type="SUPFAM" id="SSF116734">
    <property type="entry name" value="DNA methylase specificity domain"/>
    <property type="match status" value="2"/>
</dbReference>
<organism evidence="5 6">
    <name type="scientific">Vibrio metschnikovii</name>
    <dbReference type="NCBI Taxonomy" id="28172"/>
    <lineage>
        <taxon>Bacteria</taxon>
        <taxon>Pseudomonadati</taxon>
        <taxon>Pseudomonadota</taxon>
        <taxon>Gammaproteobacteria</taxon>
        <taxon>Vibrionales</taxon>
        <taxon>Vibrionaceae</taxon>
        <taxon>Vibrio</taxon>
    </lineage>
</organism>
<dbReference type="CDD" id="cd16961">
    <property type="entry name" value="RMtype1_S_TRD-CR_like"/>
    <property type="match status" value="1"/>
</dbReference>
<keyword evidence="5" id="KW-0540">Nuclease</keyword>
<name>A0A9X0R726_VIBME</name>
<evidence type="ECO:0000256" key="1">
    <source>
        <dbReference type="ARBA" id="ARBA00010923"/>
    </source>
</evidence>
<evidence type="ECO:0000259" key="4">
    <source>
        <dbReference type="Pfam" id="PF01420"/>
    </source>
</evidence>
<protein>
    <submittedName>
        <fullName evidence="5">Restriction endonuclease subunit S</fullName>
    </submittedName>
</protein>
<dbReference type="AlphaFoldDB" id="A0A9X0R726"/>
<accession>A0A9X0R726</accession>
<dbReference type="InterPro" id="IPR052021">
    <property type="entry name" value="Type-I_RS_S_subunit"/>
</dbReference>
<evidence type="ECO:0000313" key="6">
    <source>
        <dbReference type="Proteomes" id="UP000615796"/>
    </source>
</evidence>
<dbReference type="InterPro" id="IPR000055">
    <property type="entry name" value="Restrct_endonuc_typeI_TRD"/>
</dbReference>
<keyword evidence="2" id="KW-0680">Restriction system</keyword>
<evidence type="ECO:0000256" key="2">
    <source>
        <dbReference type="ARBA" id="ARBA00022747"/>
    </source>
</evidence>
<sequence>MSWLKRPLRDLVTAHYGKALKKENRDENGDNQVFGSAGFVGNHNESLVHSQTIIVGRKGSVGKVIWAPDGGWIIDTAYYLTLNESEQLDWRYLYYALSVARLEKKTITTSIPGLNRDDFYDTEIPLPPLDEQKRIAAILDKADAIRQKRKQAIDLADEFLRSVFLDMFGDPVTNPKGWEVKTFGSVIDTLTDYHANGSYKTLNENVTLLDEPNYAYMVRTTDLEKRNYVDGVKYIDKHAYEHLSKSKVFGGEIIVNKIGSAGALYLMPKLNRPVSLAMNQFMVRCKEGHLNEFYFHQLCTNAGTSEIQKRVQGAVTKTITKNALREVPVMCPSEEKQQGFVKIVEAFNSNLLCDLKEAYRASCEAFDSLSLKAFSGQL</sequence>
<evidence type="ECO:0000256" key="3">
    <source>
        <dbReference type="ARBA" id="ARBA00023125"/>
    </source>
</evidence>
<dbReference type="RefSeq" id="WP_187025676.1">
    <property type="nucleotide sequence ID" value="NZ_JACRUP010000002.1"/>
</dbReference>
<keyword evidence="6" id="KW-1185">Reference proteome</keyword>
<dbReference type="EMBL" id="JACRUP010000002">
    <property type="protein sequence ID" value="MBC5850662.1"/>
    <property type="molecule type" value="Genomic_DNA"/>
</dbReference>
<gene>
    <name evidence="5" type="ORF">H8Q88_06765</name>
</gene>
<dbReference type="Proteomes" id="UP000615796">
    <property type="component" value="Unassembled WGS sequence"/>
</dbReference>
<dbReference type="GO" id="GO:0004519">
    <property type="term" value="F:endonuclease activity"/>
    <property type="evidence" value="ECO:0007669"/>
    <property type="project" value="UniProtKB-KW"/>
</dbReference>
<feature type="domain" description="Type I restriction modification DNA specificity" evidence="4">
    <location>
        <begin position="3"/>
        <end position="153"/>
    </location>
</feature>
<evidence type="ECO:0000313" key="5">
    <source>
        <dbReference type="EMBL" id="MBC5850662.1"/>
    </source>
</evidence>
<comment type="similarity">
    <text evidence="1">Belongs to the type-I restriction system S methylase family.</text>
</comment>
<reference evidence="5" key="1">
    <citation type="submission" date="2020-08" db="EMBL/GenBank/DDBJ databases">
        <title>Genome Sequencing and Pan-Genome Analysis of Migratory bird Vibrio Strains, Inner Mongolia.</title>
        <authorList>
            <person name="Zheng L."/>
        </authorList>
    </citation>
    <scope>NUCLEOTIDE SEQUENCE</scope>
    <source>
        <strain evidence="5">M13F</strain>
    </source>
</reference>
<comment type="caution">
    <text evidence="5">The sequence shown here is derived from an EMBL/GenBank/DDBJ whole genome shotgun (WGS) entry which is preliminary data.</text>
</comment>
<dbReference type="Pfam" id="PF01420">
    <property type="entry name" value="Methylase_S"/>
    <property type="match status" value="2"/>
</dbReference>
<dbReference type="InterPro" id="IPR044946">
    <property type="entry name" value="Restrct_endonuc_typeI_TRD_sf"/>
</dbReference>
<dbReference type="Gene3D" id="3.90.220.20">
    <property type="entry name" value="DNA methylase specificity domains"/>
    <property type="match status" value="2"/>
</dbReference>
<dbReference type="GO" id="GO:0009307">
    <property type="term" value="P:DNA restriction-modification system"/>
    <property type="evidence" value="ECO:0007669"/>
    <property type="project" value="UniProtKB-KW"/>
</dbReference>
<dbReference type="PANTHER" id="PTHR30408">
    <property type="entry name" value="TYPE-1 RESTRICTION ENZYME ECOKI SPECIFICITY PROTEIN"/>
    <property type="match status" value="1"/>
</dbReference>